<reference evidence="1" key="1">
    <citation type="journal article" date="2014" name="Front. Microbiol.">
        <title>High frequency of phylogenetically diverse reductive dehalogenase-homologous genes in deep subseafloor sedimentary metagenomes.</title>
        <authorList>
            <person name="Kawai M."/>
            <person name="Futagami T."/>
            <person name="Toyoda A."/>
            <person name="Takaki Y."/>
            <person name="Nishi S."/>
            <person name="Hori S."/>
            <person name="Arai W."/>
            <person name="Tsubouchi T."/>
            <person name="Morono Y."/>
            <person name="Uchiyama I."/>
            <person name="Ito T."/>
            <person name="Fujiyama A."/>
            <person name="Inagaki F."/>
            <person name="Takami H."/>
        </authorList>
    </citation>
    <scope>NUCLEOTIDE SEQUENCE</scope>
    <source>
        <strain evidence="1">Expedition CK06-06</strain>
    </source>
</reference>
<dbReference type="AlphaFoldDB" id="X1TJJ4"/>
<comment type="caution">
    <text evidence="1">The sequence shown here is derived from an EMBL/GenBank/DDBJ whole genome shotgun (WGS) entry which is preliminary data.</text>
</comment>
<evidence type="ECO:0000313" key="1">
    <source>
        <dbReference type="EMBL" id="GAI87760.1"/>
    </source>
</evidence>
<dbReference type="EMBL" id="BARW01007503">
    <property type="protein sequence ID" value="GAI87760.1"/>
    <property type="molecule type" value="Genomic_DNA"/>
</dbReference>
<gene>
    <name evidence="1" type="ORF">S12H4_15594</name>
</gene>
<proteinExistence type="predicted"/>
<protein>
    <submittedName>
        <fullName evidence="1">Uncharacterized protein</fullName>
    </submittedName>
</protein>
<organism evidence="1">
    <name type="scientific">marine sediment metagenome</name>
    <dbReference type="NCBI Taxonomy" id="412755"/>
    <lineage>
        <taxon>unclassified sequences</taxon>
        <taxon>metagenomes</taxon>
        <taxon>ecological metagenomes</taxon>
    </lineage>
</organism>
<sequence>MTYAEFGGSRPGSHTAGLASSQVIGFNSHRKKLIIQNDAANTIYFTKGDGPAIANTGIFLLPGGSWILEPDRQGYIWKGAIQCIGLVAAQNLTWQEDW</sequence>
<name>X1TJJ4_9ZZZZ</name>
<accession>X1TJJ4</accession>